<accession>A0A0P1ALD4</accession>
<name>A0A0P1ALD4_PLAHL</name>
<evidence type="ECO:0000256" key="1">
    <source>
        <dbReference type="SAM" id="MobiDB-lite"/>
    </source>
</evidence>
<evidence type="ECO:0000313" key="3">
    <source>
        <dbReference type="Proteomes" id="UP000054928"/>
    </source>
</evidence>
<feature type="region of interest" description="Disordered" evidence="1">
    <location>
        <begin position="45"/>
        <end position="75"/>
    </location>
</feature>
<keyword evidence="3" id="KW-1185">Reference proteome</keyword>
<feature type="compositionally biased region" description="Basic and acidic residues" evidence="1">
    <location>
        <begin position="52"/>
        <end position="62"/>
    </location>
</feature>
<dbReference type="EMBL" id="CCYD01000610">
    <property type="protein sequence ID" value="CEG42207.1"/>
    <property type="molecule type" value="Genomic_DNA"/>
</dbReference>
<sequence>MCLKAREPAVPGSVDIVNAEDKVSSVLSPLGRDVRFTAKNRRSLPRVMTPECKPEGQTDHADVMSPGTHVGRDFA</sequence>
<organism evidence="2 3">
    <name type="scientific">Plasmopara halstedii</name>
    <name type="common">Downy mildew of sunflower</name>
    <dbReference type="NCBI Taxonomy" id="4781"/>
    <lineage>
        <taxon>Eukaryota</taxon>
        <taxon>Sar</taxon>
        <taxon>Stramenopiles</taxon>
        <taxon>Oomycota</taxon>
        <taxon>Peronosporomycetes</taxon>
        <taxon>Peronosporales</taxon>
        <taxon>Peronosporaceae</taxon>
        <taxon>Plasmopara</taxon>
    </lineage>
</organism>
<dbReference type="RefSeq" id="XP_024578576.1">
    <property type="nucleotide sequence ID" value="XM_024728062.1"/>
</dbReference>
<dbReference type="AlphaFoldDB" id="A0A0P1ALD4"/>
<dbReference type="GeneID" id="36407556"/>
<proteinExistence type="predicted"/>
<dbReference type="Proteomes" id="UP000054928">
    <property type="component" value="Unassembled WGS sequence"/>
</dbReference>
<protein>
    <submittedName>
        <fullName evidence="2">Uncharacterized protein</fullName>
    </submittedName>
</protein>
<evidence type="ECO:0000313" key="2">
    <source>
        <dbReference type="EMBL" id="CEG42207.1"/>
    </source>
</evidence>
<reference evidence="3" key="1">
    <citation type="submission" date="2014-09" db="EMBL/GenBank/DDBJ databases">
        <authorList>
            <person name="Sharma Rahul"/>
            <person name="Thines Marco"/>
        </authorList>
    </citation>
    <scope>NUCLEOTIDE SEQUENCE [LARGE SCALE GENOMIC DNA]</scope>
</reference>